<dbReference type="AlphaFoldDB" id="A0A1G7N3H5"/>
<dbReference type="Proteomes" id="UP000323502">
    <property type="component" value="Unassembled WGS sequence"/>
</dbReference>
<keyword evidence="7" id="KW-0653">Protein transport</keyword>
<dbReference type="OrthoDB" id="1685233at2"/>
<dbReference type="RefSeq" id="WP_149682657.1">
    <property type="nucleotide sequence ID" value="NZ_FNBI01000005.1"/>
</dbReference>
<evidence type="ECO:0000256" key="2">
    <source>
        <dbReference type="ARBA" id="ARBA00006555"/>
    </source>
</evidence>
<dbReference type="InterPro" id="IPR051045">
    <property type="entry name" value="TonB-dependent_transducer"/>
</dbReference>
<accession>A0A1G7N3H5</accession>
<name>A0A1G7N3H5_9SPHN</name>
<evidence type="ECO:0000256" key="9">
    <source>
        <dbReference type="ARBA" id="ARBA00023136"/>
    </source>
</evidence>
<dbReference type="NCBIfam" id="TIGR01352">
    <property type="entry name" value="tonB_Cterm"/>
    <property type="match status" value="1"/>
</dbReference>
<evidence type="ECO:0000256" key="3">
    <source>
        <dbReference type="ARBA" id="ARBA00022448"/>
    </source>
</evidence>
<evidence type="ECO:0000256" key="5">
    <source>
        <dbReference type="ARBA" id="ARBA00022519"/>
    </source>
</evidence>
<dbReference type="SUPFAM" id="SSF74653">
    <property type="entry name" value="TolA/TonB C-terminal domain"/>
    <property type="match status" value="1"/>
</dbReference>
<dbReference type="PANTHER" id="PTHR33446">
    <property type="entry name" value="PROTEIN TONB-RELATED"/>
    <property type="match status" value="1"/>
</dbReference>
<reference evidence="13 16" key="2">
    <citation type="submission" date="2019-12" db="EMBL/GenBank/DDBJ databases">
        <authorList>
            <person name="Zheng J."/>
        </authorList>
    </citation>
    <scope>NUCLEOTIDE SEQUENCE [LARGE SCALE GENOMIC DNA]</scope>
    <source>
        <strain evidence="13 16">DSM 27347</strain>
    </source>
</reference>
<gene>
    <name evidence="13" type="ORF">GQR91_05320</name>
    <name evidence="14" type="ORF">SAMN05216557_1058</name>
</gene>
<keyword evidence="15" id="KW-1185">Reference proteome</keyword>
<evidence type="ECO:0000256" key="6">
    <source>
        <dbReference type="ARBA" id="ARBA00022692"/>
    </source>
</evidence>
<dbReference type="GO" id="GO:0005886">
    <property type="term" value="C:plasma membrane"/>
    <property type="evidence" value="ECO:0007669"/>
    <property type="project" value="UniProtKB-SubCell"/>
</dbReference>
<dbReference type="Proteomes" id="UP000436801">
    <property type="component" value="Unassembled WGS sequence"/>
</dbReference>
<evidence type="ECO:0000256" key="1">
    <source>
        <dbReference type="ARBA" id="ARBA00004383"/>
    </source>
</evidence>
<comment type="similarity">
    <text evidence="2">Belongs to the TonB family.</text>
</comment>
<keyword evidence="3" id="KW-0813">Transport</keyword>
<feature type="region of interest" description="Disordered" evidence="10">
    <location>
        <begin position="37"/>
        <end position="78"/>
    </location>
</feature>
<evidence type="ECO:0000313" key="16">
    <source>
        <dbReference type="Proteomes" id="UP000436801"/>
    </source>
</evidence>
<dbReference type="InterPro" id="IPR006260">
    <property type="entry name" value="TonB/TolA_C"/>
</dbReference>
<dbReference type="EMBL" id="WSUT01000005">
    <property type="protein sequence ID" value="MWC43082.1"/>
    <property type="molecule type" value="Genomic_DNA"/>
</dbReference>
<dbReference type="GO" id="GO:0015031">
    <property type="term" value="P:protein transport"/>
    <property type="evidence" value="ECO:0007669"/>
    <property type="project" value="UniProtKB-KW"/>
</dbReference>
<feature type="domain" description="TonB C-terminal" evidence="12">
    <location>
        <begin position="132"/>
        <end position="223"/>
    </location>
</feature>
<keyword evidence="6 11" id="KW-0812">Transmembrane</keyword>
<feature type="compositionally biased region" description="Pro residues" evidence="10">
    <location>
        <begin position="53"/>
        <end position="62"/>
    </location>
</feature>
<feature type="compositionally biased region" description="Low complexity" evidence="10">
    <location>
        <begin position="43"/>
        <end position="52"/>
    </location>
</feature>
<keyword evidence="4" id="KW-1003">Cell membrane</keyword>
<evidence type="ECO:0000259" key="12">
    <source>
        <dbReference type="PROSITE" id="PS52015"/>
    </source>
</evidence>
<keyword evidence="5" id="KW-0997">Cell inner membrane</keyword>
<evidence type="ECO:0000256" key="8">
    <source>
        <dbReference type="ARBA" id="ARBA00022989"/>
    </source>
</evidence>
<reference evidence="14 15" key="1">
    <citation type="submission" date="2016-10" db="EMBL/GenBank/DDBJ databases">
        <authorList>
            <person name="Varghese N."/>
            <person name="Submissions S."/>
        </authorList>
    </citation>
    <scope>NUCLEOTIDE SEQUENCE [LARGE SCALE GENOMIC DNA]</scope>
    <source>
        <strain evidence="14 15">S7-754</strain>
    </source>
</reference>
<evidence type="ECO:0000313" key="13">
    <source>
        <dbReference type="EMBL" id="MWC43082.1"/>
    </source>
</evidence>
<dbReference type="GO" id="GO:0055085">
    <property type="term" value="P:transmembrane transport"/>
    <property type="evidence" value="ECO:0007669"/>
    <property type="project" value="InterPro"/>
</dbReference>
<evidence type="ECO:0000256" key="11">
    <source>
        <dbReference type="SAM" id="Phobius"/>
    </source>
</evidence>
<dbReference type="Pfam" id="PF03544">
    <property type="entry name" value="TonB_C"/>
    <property type="match status" value="1"/>
</dbReference>
<dbReference type="InterPro" id="IPR037682">
    <property type="entry name" value="TonB_C"/>
</dbReference>
<protein>
    <submittedName>
        <fullName evidence="14">Outer membrane transport energization protein TonB</fullName>
    </submittedName>
    <submittedName>
        <fullName evidence="13">TonB family protein</fullName>
    </submittedName>
</protein>
<dbReference type="EMBL" id="FNBI01000005">
    <property type="protein sequence ID" value="SDF67870.1"/>
    <property type="molecule type" value="Genomic_DNA"/>
</dbReference>
<keyword evidence="9 11" id="KW-0472">Membrane</keyword>
<organism evidence="14 15">
    <name type="scientific">Sphingomonas carotinifaciens</name>
    <dbReference type="NCBI Taxonomy" id="1166323"/>
    <lineage>
        <taxon>Bacteria</taxon>
        <taxon>Pseudomonadati</taxon>
        <taxon>Pseudomonadota</taxon>
        <taxon>Alphaproteobacteria</taxon>
        <taxon>Sphingomonadales</taxon>
        <taxon>Sphingomonadaceae</taxon>
        <taxon>Sphingomonas</taxon>
    </lineage>
</organism>
<evidence type="ECO:0000313" key="15">
    <source>
        <dbReference type="Proteomes" id="UP000323502"/>
    </source>
</evidence>
<evidence type="ECO:0000256" key="10">
    <source>
        <dbReference type="SAM" id="MobiDB-lite"/>
    </source>
</evidence>
<feature type="transmembrane region" description="Helical" evidence="11">
    <location>
        <begin position="12"/>
        <end position="32"/>
    </location>
</feature>
<sequence length="223" mass="23815">MYADRHAREFHPASLSVAVGVNVVLIGALLFANPPSVFKKPPDTTLTTTNIPLQPPPPPEPALPEIQPRESVAPQPAPRPVPDLTTLPVDVAPAGPVFSPPPPLPPIEGGVIGGTGTARVVDPPKPPSVFTGPQVDPRYAGQFQPPYPSAEQRMGEAGRVVVRVLVGTDGRVRQAECVTASSDGFCRATRERALAKWRFKPATRDGMAEEAWRTMSVTFVLED</sequence>
<dbReference type="PROSITE" id="PS52015">
    <property type="entry name" value="TONB_CTD"/>
    <property type="match status" value="1"/>
</dbReference>
<dbReference type="Gene3D" id="3.30.1150.10">
    <property type="match status" value="1"/>
</dbReference>
<comment type="subcellular location">
    <subcellularLocation>
        <location evidence="1">Cell inner membrane</location>
        <topology evidence="1">Single-pass membrane protein</topology>
        <orientation evidence="1">Periplasmic side</orientation>
    </subcellularLocation>
</comment>
<keyword evidence="8 11" id="KW-1133">Transmembrane helix</keyword>
<evidence type="ECO:0000313" key="14">
    <source>
        <dbReference type="EMBL" id="SDF67870.1"/>
    </source>
</evidence>
<evidence type="ECO:0000256" key="7">
    <source>
        <dbReference type="ARBA" id="ARBA00022927"/>
    </source>
</evidence>
<proteinExistence type="inferred from homology"/>
<evidence type="ECO:0000256" key="4">
    <source>
        <dbReference type="ARBA" id="ARBA00022475"/>
    </source>
</evidence>